<dbReference type="OrthoDB" id="120976at2759"/>
<protein>
    <recommendedName>
        <fullName evidence="4">RNI-like protein</fullName>
    </recommendedName>
</protein>
<reference evidence="2 3" key="1">
    <citation type="journal article" date="2020" name="ISME J.">
        <title>Uncovering the hidden diversity of litter-decomposition mechanisms in mushroom-forming fungi.</title>
        <authorList>
            <person name="Floudas D."/>
            <person name="Bentzer J."/>
            <person name="Ahren D."/>
            <person name="Johansson T."/>
            <person name="Persson P."/>
            <person name="Tunlid A."/>
        </authorList>
    </citation>
    <scope>NUCLEOTIDE SEQUENCE [LARGE SCALE GENOMIC DNA]</scope>
    <source>
        <strain evidence="2 3">CBS 101986</strain>
    </source>
</reference>
<feature type="region of interest" description="Disordered" evidence="1">
    <location>
        <begin position="940"/>
        <end position="1010"/>
    </location>
</feature>
<feature type="compositionally biased region" description="Low complexity" evidence="1">
    <location>
        <begin position="1"/>
        <end position="16"/>
    </location>
</feature>
<evidence type="ECO:0008006" key="4">
    <source>
        <dbReference type="Google" id="ProtNLM"/>
    </source>
</evidence>
<feature type="region of interest" description="Disordered" evidence="1">
    <location>
        <begin position="339"/>
        <end position="456"/>
    </location>
</feature>
<dbReference type="Proteomes" id="UP000567179">
    <property type="component" value="Unassembled WGS sequence"/>
</dbReference>
<feature type="compositionally biased region" description="Low complexity" evidence="1">
    <location>
        <begin position="439"/>
        <end position="449"/>
    </location>
</feature>
<dbReference type="SUPFAM" id="SSF52047">
    <property type="entry name" value="RNI-like"/>
    <property type="match status" value="1"/>
</dbReference>
<feature type="compositionally biased region" description="Low complexity" evidence="1">
    <location>
        <begin position="339"/>
        <end position="362"/>
    </location>
</feature>
<sequence>MAASSSSGSSCPPSSSAVTIPVPGKSILKRPPPQQQTLFSRITRFLPTQTQPNATDNEETKPLKRAHFILPEIAIVYPISSANPPSTPTLKDEKRAIEDREFERRRKVVRGNTGSPGGQETEEWWSMDKVESFYRECCAGCEEEPDPAITVALKHGSPSTPRTVDFSGVQLTFTSASILSDVFSIEWGLRKLVLRECDLDDHILKPMLHALLIPGSLSFLSVASNRRLKTAAFRLIGAYAKKAKKLQFLDLSQNILDKKSMEYIVAALETAPEPGLVSLRLDDCSLRPAALETLCRAVRTSSLRNISLRHNRISASGGVALALMIRDYPDIVPNPMSPVTSSAYDSPSSSVTSSPTASVASLPLPPPPASSGNAPPLPPPRHPGMGVQTTYTPYIPKARRGRAPPTTAVNPLSPSGQHIPIITSSSQGGVTTRHPPPISTSSTNGSSNSQHHNAGPSAALLDKVRALDNLPRLGALKTLDLKGNDLRNGITYLSQVLKRNRTLKVLNLSENKLDVQCLVTIAEALKYNSCLETLDLNKNPCSGPGLEGIQSLRTAFTLNTALKRLFLSSTSMTSAGAIALAEFLPESTSLLHLDLTNNDLDIAGVMALSSGLKANHTMRCLDLNIPPGDEEFARMCREILNTCVRNTEEAEKLTAKAAEGGPSGRGLGKGVWGMIEESELARSIRIGEEKKNESDIVVRAFACVSELSNALGSGSPGTPKANTPQLSTIVPKAKSVAAELARIIQETEDPTRLEELLEINDQLLALLKKVPGNTKPNLRLQGLGLSLSSSNSSEDGDGRLDGLPPLHGRESEHGHGSPESSSTMDFDEDAPTPTTPKIDKGKGKAEPEPEIPEPVLSPIPSRMGDDDDDEYVVSPTNRSRVWVEEEGEVFRKGTVLLGPEEMEGEYDGEELRKELLEAMVERPPPRPLTDEFGIELVGTIDSPRPADWSPNIPSATSPTVDGESPKPPPRPYVARRSSSNSILSLLSPTMSPASEHPPPSSPSLISSNTS</sequence>
<accession>A0A8H5AS65</accession>
<dbReference type="InterPro" id="IPR052394">
    <property type="entry name" value="LRR-containing"/>
</dbReference>
<evidence type="ECO:0000256" key="1">
    <source>
        <dbReference type="SAM" id="MobiDB-lite"/>
    </source>
</evidence>
<name>A0A8H5AS65_9AGAR</name>
<gene>
    <name evidence="2" type="ORF">D9619_010288</name>
</gene>
<proteinExistence type="predicted"/>
<dbReference type="SMART" id="SM00368">
    <property type="entry name" value="LRR_RI"/>
    <property type="match status" value="8"/>
</dbReference>
<dbReference type="AlphaFoldDB" id="A0A8H5AS65"/>
<dbReference type="InterPro" id="IPR032675">
    <property type="entry name" value="LRR_dom_sf"/>
</dbReference>
<keyword evidence="3" id="KW-1185">Reference proteome</keyword>
<organism evidence="2 3">
    <name type="scientific">Psilocybe cf. subviscida</name>
    <dbReference type="NCBI Taxonomy" id="2480587"/>
    <lineage>
        <taxon>Eukaryota</taxon>
        <taxon>Fungi</taxon>
        <taxon>Dikarya</taxon>
        <taxon>Basidiomycota</taxon>
        <taxon>Agaricomycotina</taxon>
        <taxon>Agaricomycetes</taxon>
        <taxon>Agaricomycetidae</taxon>
        <taxon>Agaricales</taxon>
        <taxon>Agaricineae</taxon>
        <taxon>Strophariaceae</taxon>
        <taxon>Psilocybe</taxon>
    </lineage>
</organism>
<evidence type="ECO:0000313" key="3">
    <source>
        <dbReference type="Proteomes" id="UP000567179"/>
    </source>
</evidence>
<dbReference type="InterPro" id="IPR001611">
    <property type="entry name" value="Leu-rich_rpt"/>
</dbReference>
<feature type="compositionally biased region" description="Low complexity" evidence="1">
    <location>
        <begin position="977"/>
        <end position="994"/>
    </location>
</feature>
<feature type="compositionally biased region" description="Pro residues" evidence="1">
    <location>
        <begin position="363"/>
        <end position="382"/>
    </location>
</feature>
<feature type="region of interest" description="Disordered" evidence="1">
    <location>
        <begin position="1"/>
        <end position="35"/>
    </location>
</feature>
<dbReference type="Gene3D" id="3.80.10.10">
    <property type="entry name" value="Ribonuclease Inhibitor"/>
    <property type="match status" value="3"/>
</dbReference>
<comment type="caution">
    <text evidence="2">The sequence shown here is derived from an EMBL/GenBank/DDBJ whole genome shotgun (WGS) entry which is preliminary data.</text>
</comment>
<feature type="compositionally biased region" description="Basic and acidic residues" evidence="1">
    <location>
        <begin position="807"/>
        <end position="816"/>
    </location>
</feature>
<dbReference type="PANTHER" id="PTHR24114:SF2">
    <property type="entry name" value="F-BOX DOMAIN-CONTAINING PROTEIN-RELATED"/>
    <property type="match status" value="1"/>
</dbReference>
<feature type="region of interest" description="Disordered" evidence="1">
    <location>
        <begin position="787"/>
        <end position="877"/>
    </location>
</feature>
<dbReference type="PANTHER" id="PTHR24114">
    <property type="entry name" value="LEUCINE RICH REPEAT FAMILY PROTEIN"/>
    <property type="match status" value="1"/>
</dbReference>
<feature type="compositionally biased region" description="Polar residues" evidence="1">
    <location>
        <begin position="407"/>
        <end position="430"/>
    </location>
</feature>
<evidence type="ECO:0000313" key="2">
    <source>
        <dbReference type="EMBL" id="KAF5310040.1"/>
    </source>
</evidence>
<dbReference type="Pfam" id="PF13516">
    <property type="entry name" value="LRR_6"/>
    <property type="match status" value="3"/>
</dbReference>
<feature type="compositionally biased region" description="Basic and acidic residues" evidence="1">
    <location>
        <begin position="837"/>
        <end position="847"/>
    </location>
</feature>
<dbReference type="EMBL" id="JAACJJ010000058">
    <property type="protein sequence ID" value="KAF5310040.1"/>
    <property type="molecule type" value="Genomic_DNA"/>
</dbReference>